<dbReference type="EMBL" id="PYSW02000007">
    <property type="protein sequence ID" value="KAG2389362.1"/>
    <property type="molecule type" value="Genomic_DNA"/>
</dbReference>
<sequence length="373" mass="42391">MIIALISNKQLCALLLTVAVALVLFGASSPSHAISLNIRENISKLTKQQHLPHVKTPMRDILSCSDNETLSLSSDAYQFPNHHPNNILEAYYHEWWFFAFFDPVQDIGFCVGYGVQNQLHAWDHNALASMAGMVWPYVSKPPPNNNNNTRSGLFSEIMSIGSTKWWLTYEQTVPACREVVEIPELLQLDWISYMPAANVKGIIQIDGKNYSINTVGYHDHNYGSWPTSYFNWIWAQFNHAPSDFALVVGAYTVPLTNSHVGYVFLRYRGRKIKIGTLCADMFELTPLEFVTSPQGKRVSVHNKVISYNKEWKVVIDYRAQVSDRNPGDRGLGLFVFEQISLYNVELYNSKNGGAWTLVEKMTGYGFSEWSDRT</sequence>
<evidence type="ECO:0000313" key="2">
    <source>
        <dbReference type="EMBL" id="KAG2389362.1"/>
    </source>
</evidence>
<proteinExistence type="predicted"/>
<evidence type="ECO:0000256" key="1">
    <source>
        <dbReference type="SAM" id="SignalP"/>
    </source>
</evidence>
<feature type="signal peptide" evidence="1">
    <location>
        <begin position="1"/>
        <end position="33"/>
    </location>
</feature>
<dbReference type="AlphaFoldDB" id="A0AA88GUY7"/>
<dbReference type="SUPFAM" id="SSF159245">
    <property type="entry name" value="AttH-like"/>
    <property type="match status" value="1"/>
</dbReference>
<evidence type="ECO:0000313" key="3">
    <source>
        <dbReference type="Proteomes" id="UP000816034"/>
    </source>
</evidence>
<accession>A0AA88GUY7</accession>
<gene>
    <name evidence="2" type="ORF">C9374_013922</name>
</gene>
<feature type="chain" id="PRO_5041727214" evidence="1">
    <location>
        <begin position="34"/>
        <end position="373"/>
    </location>
</feature>
<keyword evidence="1" id="KW-0732">Signal</keyword>
<dbReference type="Proteomes" id="UP000816034">
    <property type="component" value="Unassembled WGS sequence"/>
</dbReference>
<protein>
    <submittedName>
        <fullName evidence="2">Uncharacterized protein</fullName>
    </submittedName>
</protein>
<comment type="caution">
    <text evidence="2">The sequence shown here is derived from an EMBL/GenBank/DDBJ whole genome shotgun (WGS) entry which is preliminary data.</text>
</comment>
<keyword evidence="3" id="KW-1185">Reference proteome</keyword>
<dbReference type="GeneID" id="68106375"/>
<name>A0AA88GUY7_NAELO</name>
<organism evidence="2 3">
    <name type="scientific">Naegleria lovaniensis</name>
    <name type="common">Amoeba</name>
    <dbReference type="NCBI Taxonomy" id="51637"/>
    <lineage>
        <taxon>Eukaryota</taxon>
        <taxon>Discoba</taxon>
        <taxon>Heterolobosea</taxon>
        <taxon>Tetramitia</taxon>
        <taxon>Eutetramitia</taxon>
        <taxon>Vahlkampfiidae</taxon>
        <taxon>Naegleria</taxon>
    </lineage>
</organism>
<reference evidence="2 3" key="1">
    <citation type="journal article" date="2018" name="BMC Genomics">
        <title>The genome of Naegleria lovaniensis, the basis for a comparative approach to unravel pathogenicity factors of the human pathogenic amoeba N. fowleri.</title>
        <authorList>
            <person name="Liechti N."/>
            <person name="Schurch N."/>
            <person name="Bruggmann R."/>
            <person name="Wittwer M."/>
        </authorList>
    </citation>
    <scope>NUCLEOTIDE SEQUENCE [LARGE SCALE GENOMIC DNA]</scope>
    <source>
        <strain evidence="2 3">ATCC 30569</strain>
    </source>
</reference>
<dbReference type="RefSeq" id="XP_044553354.1">
    <property type="nucleotide sequence ID" value="XM_044689852.1"/>
</dbReference>